<dbReference type="Proteomes" id="UP000748308">
    <property type="component" value="Unassembled WGS sequence"/>
</dbReference>
<proteinExistence type="predicted"/>
<comment type="caution">
    <text evidence="4">The sequence shown here is derived from an EMBL/GenBank/DDBJ whole genome shotgun (WGS) entry which is preliminary data.</text>
</comment>
<dbReference type="PANTHER" id="PTHR19328:SF75">
    <property type="entry name" value="ALDOSE SUGAR DEHYDROGENASE YLII"/>
    <property type="match status" value="1"/>
</dbReference>
<evidence type="ECO:0000256" key="1">
    <source>
        <dbReference type="SAM" id="MobiDB-lite"/>
    </source>
</evidence>
<evidence type="ECO:0000259" key="3">
    <source>
        <dbReference type="Pfam" id="PF13860"/>
    </source>
</evidence>
<dbReference type="InterPro" id="IPR011041">
    <property type="entry name" value="Quinoprot_gluc/sorb_DH_b-prop"/>
</dbReference>
<dbReference type="SUPFAM" id="SSF50952">
    <property type="entry name" value="Soluble quinoprotein glucose dehydrogenase"/>
    <property type="match status" value="1"/>
</dbReference>
<dbReference type="PANTHER" id="PTHR19328">
    <property type="entry name" value="HEDGEHOG-INTERACTING PROTEIN"/>
    <property type="match status" value="1"/>
</dbReference>
<feature type="non-terminal residue" evidence="4">
    <location>
        <position position="1"/>
    </location>
</feature>
<dbReference type="Gene3D" id="2.60.40.4070">
    <property type="match status" value="1"/>
</dbReference>
<dbReference type="AlphaFoldDB" id="A0A937XBZ6"/>
<feature type="domain" description="FlgD/Vpr Ig-like" evidence="3">
    <location>
        <begin position="309"/>
        <end position="358"/>
    </location>
</feature>
<dbReference type="EMBL" id="VGIY01000595">
    <property type="protein sequence ID" value="MBM3319015.1"/>
    <property type="molecule type" value="Genomic_DNA"/>
</dbReference>
<evidence type="ECO:0000313" key="5">
    <source>
        <dbReference type="Proteomes" id="UP000748308"/>
    </source>
</evidence>
<sequence length="372" mass="38788">GGTLAFSPIDGYLYIGMGDGGSGGDPQNRAQNPLTLLGKMLRIDVGGLSGYAVPPDNPFAGNPAYLPEIWALGVRNPFRWSFDAATGDLWIADVGQNNWEEIDFQPAASTGGENYGWRLMEGTHCYDPPGGCDDGDPALVYPIHEYDHDAGCSVTGGTVYRGAALPELAGHYFFADFCSARIWTLRYDGVAVSELTDRTEELAPGGGLAIGSIAAIAADGLGELCIVDRGSGVNGEIYRILRNPASVDEAGADGGGVSGRGAEGPGDGDANGSANIGALSPALRIADLRPNPFSGAVQATIHAERPGMLQMKIFDAAGRERAGFPAVRAERGATPFHWDGRDAGGRLLPSGVYYLSATIEGEAAGRSVQLIR</sequence>
<feature type="region of interest" description="Disordered" evidence="1">
    <location>
        <begin position="251"/>
        <end position="273"/>
    </location>
</feature>
<protein>
    <submittedName>
        <fullName evidence="4">PQQ-dependent sugar dehydrogenase</fullName>
    </submittedName>
</protein>
<reference evidence="4" key="1">
    <citation type="submission" date="2019-03" db="EMBL/GenBank/DDBJ databases">
        <title>Lake Tanganyika Metagenome-Assembled Genomes (MAGs).</title>
        <authorList>
            <person name="Tran P."/>
        </authorList>
    </citation>
    <scope>NUCLEOTIDE SEQUENCE</scope>
    <source>
        <strain evidence="4">M_DeepCast_400m_m2_100</strain>
    </source>
</reference>
<dbReference type="Gene3D" id="2.120.10.30">
    <property type="entry name" value="TolB, C-terminal domain"/>
    <property type="match status" value="1"/>
</dbReference>
<evidence type="ECO:0000259" key="2">
    <source>
        <dbReference type="Pfam" id="PF07995"/>
    </source>
</evidence>
<dbReference type="Pfam" id="PF13860">
    <property type="entry name" value="FlgD_ig"/>
    <property type="match status" value="1"/>
</dbReference>
<accession>A0A937XBZ6</accession>
<organism evidence="4 5">
    <name type="scientific">Eiseniibacteriota bacterium</name>
    <dbReference type="NCBI Taxonomy" id="2212470"/>
    <lineage>
        <taxon>Bacteria</taxon>
        <taxon>Candidatus Eiseniibacteriota</taxon>
    </lineage>
</organism>
<name>A0A937XBZ6_UNCEI</name>
<dbReference type="Pfam" id="PF07995">
    <property type="entry name" value="GSDH"/>
    <property type="match status" value="1"/>
</dbReference>
<dbReference type="InterPro" id="IPR025965">
    <property type="entry name" value="FlgD/Vpr_Ig-like"/>
</dbReference>
<dbReference type="InterPro" id="IPR012938">
    <property type="entry name" value="Glc/Sorbosone_DH"/>
</dbReference>
<dbReference type="InterPro" id="IPR011042">
    <property type="entry name" value="6-blade_b-propeller_TolB-like"/>
</dbReference>
<feature type="compositionally biased region" description="Gly residues" evidence="1">
    <location>
        <begin position="252"/>
        <end position="269"/>
    </location>
</feature>
<feature type="domain" description="Glucose/Sorbosone dehydrogenase" evidence="2">
    <location>
        <begin position="1"/>
        <end position="193"/>
    </location>
</feature>
<evidence type="ECO:0000313" key="4">
    <source>
        <dbReference type="EMBL" id="MBM3319015.1"/>
    </source>
</evidence>
<gene>
    <name evidence="4" type="ORF">FJY75_14305</name>
</gene>